<organism evidence="1 2">
    <name type="scientific">Cichorium intybus</name>
    <name type="common">Chicory</name>
    <dbReference type="NCBI Taxonomy" id="13427"/>
    <lineage>
        <taxon>Eukaryota</taxon>
        <taxon>Viridiplantae</taxon>
        <taxon>Streptophyta</taxon>
        <taxon>Embryophyta</taxon>
        <taxon>Tracheophyta</taxon>
        <taxon>Spermatophyta</taxon>
        <taxon>Magnoliopsida</taxon>
        <taxon>eudicotyledons</taxon>
        <taxon>Gunneridae</taxon>
        <taxon>Pentapetalae</taxon>
        <taxon>asterids</taxon>
        <taxon>campanulids</taxon>
        <taxon>Asterales</taxon>
        <taxon>Asteraceae</taxon>
        <taxon>Cichorioideae</taxon>
        <taxon>Cichorieae</taxon>
        <taxon>Cichoriinae</taxon>
        <taxon>Cichorium</taxon>
    </lineage>
</organism>
<dbReference type="EMBL" id="CM042014">
    <property type="protein sequence ID" value="KAI3723260.1"/>
    <property type="molecule type" value="Genomic_DNA"/>
</dbReference>
<protein>
    <submittedName>
        <fullName evidence="1">Uncharacterized protein</fullName>
    </submittedName>
</protein>
<evidence type="ECO:0000313" key="2">
    <source>
        <dbReference type="Proteomes" id="UP001055811"/>
    </source>
</evidence>
<reference evidence="2" key="1">
    <citation type="journal article" date="2022" name="Mol. Ecol. Resour.">
        <title>The genomes of chicory, endive, great burdock and yacon provide insights into Asteraceae palaeo-polyploidization history and plant inulin production.</title>
        <authorList>
            <person name="Fan W."/>
            <person name="Wang S."/>
            <person name="Wang H."/>
            <person name="Wang A."/>
            <person name="Jiang F."/>
            <person name="Liu H."/>
            <person name="Zhao H."/>
            <person name="Xu D."/>
            <person name="Zhang Y."/>
        </authorList>
    </citation>
    <scope>NUCLEOTIDE SEQUENCE [LARGE SCALE GENOMIC DNA]</scope>
    <source>
        <strain evidence="2">cv. Punajuju</strain>
    </source>
</reference>
<accession>A0ACB9BMK6</accession>
<sequence>MWGKKIHSNVNRDRHRLPASASSGYWLQSTTPPRPVDHLTLKTHKSMDLFKFKNNDRVKIIGGEYEGTTGIYLHPCFAIFTDGKKTIHTLPQFVVPQKDFQQSHGDKASPSGGSSFVSGGGGGGGGGGDGGGASKRPRTAS</sequence>
<proteinExistence type="predicted"/>
<keyword evidence="2" id="KW-1185">Reference proteome</keyword>
<comment type="caution">
    <text evidence="1">The sequence shown here is derived from an EMBL/GenBank/DDBJ whole genome shotgun (WGS) entry which is preliminary data.</text>
</comment>
<evidence type="ECO:0000313" key="1">
    <source>
        <dbReference type="EMBL" id="KAI3723260.1"/>
    </source>
</evidence>
<gene>
    <name evidence="1" type="ORF">L2E82_34724</name>
</gene>
<reference evidence="1 2" key="2">
    <citation type="journal article" date="2022" name="Mol. Ecol. Resour.">
        <title>The genomes of chicory, endive, great burdock and yacon provide insights into Asteraceae paleo-polyploidization history and plant inulin production.</title>
        <authorList>
            <person name="Fan W."/>
            <person name="Wang S."/>
            <person name="Wang H."/>
            <person name="Wang A."/>
            <person name="Jiang F."/>
            <person name="Liu H."/>
            <person name="Zhao H."/>
            <person name="Xu D."/>
            <person name="Zhang Y."/>
        </authorList>
    </citation>
    <scope>NUCLEOTIDE SEQUENCE [LARGE SCALE GENOMIC DNA]</scope>
    <source>
        <strain evidence="2">cv. Punajuju</strain>
        <tissue evidence="1">Leaves</tissue>
    </source>
</reference>
<dbReference type="Proteomes" id="UP001055811">
    <property type="component" value="Linkage Group LG06"/>
</dbReference>
<name>A0ACB9BMK6_CICIN</name>